<dbReference type="Gene3D" id="1.10.10.10">
    <property type="entry name" value="Winged helix-like DNA-binding domain superfamily/Winged helix DNA-binding domain"/>
    <property type="match status" value="1"/>
</dbReference>
<evidence type="ECO:0000256" key="4">
    <source>
        <dbReference type="ARBA" id="ARBA00023163"/>
    </source>
</evidence>
<dbReference type="RefSeq" id="WP_182606739.1">
    <property type="nucleotide sequence ID" value="NZ_VKHT01000426.1"/>
</dbReference>
<accession>A0A7W3TE72</accession>
<proteinExistence type="predicted"/>
<dbReference type="GO" id="GO:0032993">
    <property type="term" value="C:protein-DNA complex"/>
    <property type="evidence" value="ECO:0007669"/>
    <property type="project" value="TreeGrafter"/>
</dbReference>
<evidence type="ECO:0000256" key="2">
    <source>
        <dbReference type="ARBA" id="ARBA00023015"/>
    </source>
</evidence>
<dbReference type="GO" id="GO:0006355">
    <property type="term" value="P:regulation of DNA-templated transcription"/>
    <property type="evidence" value="ECO:0007669"/>
    <property type="project" value="InterPro"/>
</dbReference>
<dbReference type="PANTHER" id="PTHR48111">
    <property type="entry name" value="REGULATOR OF RPOS"/>
    <property type="match status" value="1"/>
</dbReference>
<reference evidence="8" key="1">
    <citation type="submission" date="2019-10" db="EMBL/GenBank/DDBJ databases">
        <title>Streptomyces sp. nov., a novel actinobacterium isolated from alkaline environment.</title>
        <authorList>
            <person name="Golinska P."/>
        </authorList>
    </citation>
    <scope>NUCLEOTIDE SEQUENCE [LARGE SCALE GENOMIC DNA]</scope>
    <source>
        <strain evidence="8">DSM 42118</strain>
    </source>
</reference>
<keyword evidence="3 5" id="KW-0238">DNA-binding</keyword>
<comment type="caution">
    <text evidence="7">The sequence shown here is derived from an EMBL/GenBank/DDBJ whole genome shotgun (WGS) entry which is preliminary data.</text>
</comment>
<dbReference type="Pfam" id="PF00486">
    <property type="entry name" value="Trans_reg_C"/>
    <property type="match status" value="1"/>
</dbReference>
<evidence type="ECO:0000256" key="3">
    <source>
        <dbReference type="ARBA" id="ARBA00023125"/>
    </source>
</evidence>
<feature type="non-terminal residue" evidence="7">
    <location>
        <position position="1"/>
    </location>
</feature>
<dbReference type="InterPro" id="IPR039420">
    <property type="entry name" value="WalR-like"/>
</dbReference>
<feature type="domain" description="OmpR/PhoB-type" evidence="6">
    <location>
        <begin position="8"/>
        <end position="108"/>
    </location>
</feature>
<dbReference type="GO" id="GO:0000976">
    <property type="term" value="F:transcription cis-regulatory region binding"/>
    <property type="evidence" value="ECO:0007669"/>
    <property type="project" value="TreeGrafter"/>
</dbReference>
<feature type="DNA-binding region" description="OmpR/PhoB-type" evidence="5">
    <location>
        <begin position="8"/>
        <end position="108"/>
    </location>
</feature>
<dbReference type="SMART" id="SM00862">
    <property type="entry name" value="Trans_reg_C"/>
    <property type="match status" value="1"/>
</dbReference>
<name>A0A7W3TE72_9ACTN</name>
<dbReference type="PROSITE" id="PS51755">
    <property type="entry name" value="OMPR_PHOB"/>
    <property type="match status" value="1"/>
</dbReference>
<evidence type="ECO:0000259" key="6">
    <source>
        <dbReference type="PROSITE" id="PS51755"/>
    </source>
</evidence>
<keyword evidence="1" id="KW-0597">Phosphoprotein</keyword>
<evidence type="ECO:0000256" key="5">
    <source>
        <dbReference type="PROSITE-ProRule" id="PRU01091"/>
    </source>
</evidence>
<keyword evidence="8" id="KW-1185">Reference proteome</keyword>
<evidence type="ECO:0000256" key="1">
    <source>
        <dbReference type="ARBA" id="ARBA00022553"/>
    </source>
</evidence>
<organism evidence="7 8">
    <name type="scientific">Streptomyces alkaliphilus</name>
    <dbReference type="NCBI Taxonomy" id="1472722"/>
    <lineage>
        <taxon>Bacteria</taxon>
        <taxon>Bacillati</taxon>
        <taxon>Actinomycetota</taxon>
        <taxon>Actinomycetes</taxon>
        <taxon>Kitasatosporales</taxon>
        <taxon>Streptomycetaceae</taxon>
        <taxon>Streptomyces</taxon>
    </lineage>
</organism>
<dbReference type="GO" id="GO:0005829">
    <property type="term" value="C:cytosol"/>
    <property type="evidence" value="ECO:0007669"/>
    <property type="project" value="TreeGrafter"/>
</dbReference>
<keyword evidence="2" id="KW-0805">Transcription regulation</keyword>
<dbReference type="EMBL" id="VKHT01000426">
    <property type="protein sequence ID" value="MBB0245219.1"/>
    <property type="molecule type" value="Genomic_DNA"/>
</dbReference>
<dbReference type="InterPro" id="IPR036388">
    <property type="entry name" value="WH-like_DNA-bd_sf"/>
</dbReference>
<dbReference type="SUPFAM" id="SSF46894">
    <property type="entry name" value="C-terminal effector domain of the bipartite response regulators"/>
    <property type="match status" value="1"/>
</dbReference>
<protein>
    <submittedName>
        <fullName evidence="7">Winged helix family transcriptional regulator</fullName>
    </submittedName>
</protein>
<dbReference type="Proteomes" id="UP000538929">
    <property type="component" value="Unassembled WGS sequence"/>
</dbReference>
<sequence>PVPEPAEDRVVTVDGLVLDPGARSVTLDAEPLDLTYLEFELLAHLLIHPRRVWTRAQLLATVWGWGPTPLVGDRRTVDVHVARLRRKLGARHRERIVTVHRVGYKYDPAPARAVAAG</sequence>
<dbReference type="InterPro" id="IPR016032">
    <property type="entry name" value="Sig_transdc_resp-reg_C-effctor"/>
</dbReference>
<keyword evidence="4" id="KW-0804">Transcription</keyword>
<gene>
    <name evidence="7" type="ORF">FNQ90_14175</name>
</gene>
<evidence type="ECO:0000313" key="8">
    <source>
        <dbReference type="Proteomes" id="UP000538929"/>
    </source>
</evidence>
<dbReference type="CDD" id="cd00383">
    <property type="entry name" value="trans_reg_C"/>
    <property type="match status" value="1"/>
</dbReference>
<dbReference type="AlphaFoldDB" id="A0A7W3TE72"/>
<dbReference type="PANTHER" id="PTHR48111:SF4">
    <property type="entry name" value="DNA-BINDING DUAL TRANSCRIPTIONAL REGULATOR OMPR"/>
    <property type="match status" value="1"/>
</dbReference>
<dbReference type="InterPro" id="IPR001867">
    <property type="entry name" value="OmpR/PhoB-type_DNA-bd"/>
</dbReference>
<dbReference type="GO" id="GO:0000156">
    <property type="term" value="F:phosphorelay response regulator activity"/>
    <property type="evidence" value="ECO:0007669"/>
    <property type="project" value="TreeGrafter"/>
</dbReference>
<evidence type="ECO:0000313" key="7">
    <source>
        <dbReference type="EMBL" id="MBB0245219.1"/>
    </source>
</evidence>